<feature type="transmembrane region" description="Helical" evidence="1">
    <location>
        <begin position="12"/>
        <end position="28"/>
    </location>
</feature>
<evidence type="ECO:0000313" key="2">
    <source>
        <dbReference type="EMBL" id="PBK60019.1"/>
    </source>
</evidence>
<reference evidence="3" key="1">
    <citation type="journal article" date="2017" name="Nat. Ecol. Evol.">
        <title>Genome expansion and lineage-specific genetic innovations in the forest pathogenic fungi Armillaria.</title>
        <authorList>
            <person name="Sipos G."/>
            <person name="Prasanna A.N."/>
            <person name="Walter M.C."/>
            <person name="O'Connor E."/>
            <person name="Balint B."/>
            <person name="Krizsan K."/>
            <person name="Kiss B."/>
            <person name="Hess J."/>
            <person name="Varga T."/>
            <person name="Slot J."/>
            <person name="Riley R."/>
            <person name="Boka B."/>
            <person name="Rigling D."/>
            <person name="Barry K."/>
            <person name="Lee J."/>
            <person name="Mihaltcheva S."/>
            <person name="LaButti K."/>
            <person name="Lipzen A."/>
            <person name="Waldron R."/>
            <person name="Moloney N.M."/>
            <person name="Sperisen C."/>
            <person name="Kredics L."/>
            <person name="Vagvoelgyi C."/>
            <person name="Patrignani A."/>
            <person name="Fitzpatrick D."/>
            <person name="Nagy I."/>
            <person name="Doyle S."/>
            <person name="Anderson J.B."/>
            <person name="Grigoriev I.V."/>
            <person name="Gueldener U."/>
            <person name="Muensterkoetter M."/>
            <person name="Nagy L.G."/>
        </authorList>
    </citation>
    <scope>NUCLEOTIDE SEQUENCE [LARGE SCALE GENOMIC DNA]</scope>
    <source>
        <strain evidence="3">28-4</strain>
    </source>
</reference>
<accession>A0A2H3AMB9</accession>
<keyword evidence="1" id="KW-0472">Membrane</keyword>
<dbReference type="EMBL" id="KZ293493">
    <property type="protein sequence ID" value="PBK60019.1"/>
    <property type="molecule type" value="Genomic_DNA"/>
</dbReference>
<evidence type="ECO:0000256" key="1">
    <source>
        <dbReference type="SAM" id="Phobius"/>
    </source>
</evidence>
<keyword evidence="3" id="KW-1185">Reference proteome</keyword>
<proteinExistence type="predicted"/>
<name>A0A2H3AMB9_9AGAR</name>
<sequence length="201" mass="22830">MLLPPFVGKDRMIIGSILIGLLLDQKFINRRIRRMDRLLPNGLRRSHLGIPLPKAVHTRERPTRDGKMDIYDHGYARRVWFYIFCGILDAMWQMATYWLMGAMSNDPSKLAFFAGFYKSIQSDGAAGIWRAGAVKILCMNMFIAEWALLVGGLVFALPMVILCIKEHTDLDDKTIARMDDRGHIRPTEAVATTMKTTQPSS</sequence>
<dbReference type="Proteomes" id="UP000218334">
    <property type="component" value="Unassembled WGS sequence"/>
</dbReference>
<feature type="transmembrane region" description="Helical" evidence="1">
    <location>
        <begin position="79"/>
        <end position="100"/>
    </location>
</feature>
<feature type="transmembrane region" description="Helical" evidence="1">
    <location>
        <begin position="146"/>
        <end position="164"/>
    </location>
</feature>
<keyword evidence="1" id="KW-1133">Transmembrane helix</keyword>
<keyword evidence="1" id="KW-0812">Transmembrane</keyword>
<gene>
    <name evidence="2" type="ORF">ARMSODRAFT_1026915</name>
</gene>
<organism evidence="2 3">
    <name type="scientific">Armillaria solidipes</name>
    <dbReference type="NCBI Taxonomy" id="1076256"/>
    <lineage>
        <taxon>Eukaryota</taxon>
        <taxon>Fungi</taxon>
        <taxon>Dikarya</taxon>
        <taxon>Basidiomycota</taxon>
        <taxon>Agaricomycotina</taxon>
        <taxon>Agaricomycetes</taxon>
        <taxon>Agaricomycetidae</taxon>
        <taxon>Agaricales</taxon>
        <taxon>Marasmiineae</taxon>
        <taxon>Physalacriaceae</taxon>
        <taxon>Armillaria</taxon>
    </lineage>
</organism>
<dbReference type="AlphaFoldDB" id="A0A2H3AMB9"/>
<dbReference type="STRING" id="1076256.A0A2H3AMB9"/>
<evidence type="ECO:0000313" key="3">
    <source>
        <dbReference type="Proteomes" id="UP000218334"/>
    </source>
</evidence>
<protein>
    <submittedName>
        <fullName evidence="2">Uncharacterized protein</fullName>
    </submittedName>
</protein>